<evidence type="ECO:0000313" key="15">
    <source>
        <dbReference type="Proteomes" id="UP000007110"/>
    </source>
</evidence>
<evidence type="ECO:0000256" key="6">
    <source>
        <dbReference type="ARBA" id="ARBA00022833"/>
    </source>
</evidence>
<feature type="domain" description="C2H2-type" evidence="13">
    <location>
        <begin position="774"/>
        <end position="801"/>
    </location>
</feature>
<dbReference type="RefSeq" id="XP_030848973.1">
    <property type="nucleotide sequence ID" value="XM_030993113.1"/>
</dbReference>
<feature type="domain" description="C2H2-type" evidence="13">
    <location>
        <begin position="746"/>
        <end position="773"/>
    </location>
</feature>
<dbReference type="GeneID" id="115927337"/>
<evidence type="ECO:0000256" key="8">
    <source>
        <dbReference type="ARBA" id="ARBA00023125"/>
    </source>
</evidence>
<dbReference type="PROSITE" id="PS50157">
    <property type="entry name" value="ZINC_FINGER_C2H2_2"/>
    <property type="match status" value="8"/>
</dbReference>
<feature type="domain" description="C2H2-type" evidence="13">
    <location>
        <begin position="606"/>
        <end position="633"/>
    </location>
</feature>
<protein>
    <recommendedName>
        <fullName evidence="13">C2H2-type domain-containing protein</fullName>
    </recommendedName>
</protein>
<evidence type="ECO:0000313" key="14">
    <source>
        <dbReference type="EnsemblMetazoa" id="XP_030848973"/>
    </source>
</evidence>
<name>A0A7M7T2H2_STRPU</name>
<dbReference type="FunFam" id="3.30.160.60:FF:000512">
    <property type="entry name" value="zinc finger protein 197 isoform X1"/>
    <property type="match status" value="1"/>
</dbReference>
<feature type="domain" description="C2H2-type" evidence="13">
    <location>
        <begin position="634"/>
        <end position="661"/>
    </location>
</feature>
<dbReference type="InParanoid" id="A0A7M7T2H2"/>
<evidence type="ECO:0000256" key="12">
    <source>
        <dbReference type="SAM" id="MobiDB-lite"/>
    </source>
</evidence>
<dbReference type="AlphaFoldDB" id="A0A7M7T2H2"/>
<evidence type="ECO:0000256" key="4">
    <source>
        <dbReference type="ARBA" id="ARBA00022737"/>
    </source>
</evidence>
<evidence type="ECO:0000256" key="1">
    <source>
        <dbReference type="ARBA" id="ARBA00004123"/>
    </source>
</evidence>
<sequence>MSAQNPDDNDVAAPVLHRAEESLAKNKGTFNADRARMRCSVNKSSPATGTQHGDELTEALDLTQPPQRKDHLGSLKHGMLDSKGSKHFEDQQNGLDEVTDSPLRTTLTIKQENNLEGWGEEQNDLDEVPGSPLHITLNIKQETNLEGWVEEQNDLGEVPDSPLHTTLNIKQETNLEGWCEEQNDLNEVPDSPLHPTLNIKQETNLEGWGEEIHRKHPPLQEEIPHRPLHKTLTTNRRKQHVQRDKFGQVQYHRNDPLVQGEVPSCPPHRSAKAKGHHQDKDKDLEGDLSHHLQRDTVDSPLLKIPKVRTKATHFQGQSSGVARDQILQSSYTHRKLRIPRLDKIVNKLRTVNESKEASSLVPDKDSFLLGADVNVSAEASSSSRATKGMLSGGSTDADNFLNPAPHGHRSQPSGFHSKERVGASISSKKKHRSRNMPLVKKTEKSVENDLLKKRCLVVENLVVGEAFVASASAGGDLVLERALPPGQQCALCKEYVSHASLNSHRCKVGVSGTKQPLLDGEFSGKSHNQKSYQCKVCQRPLTEDNGDGTKRLVCRECAGRMDQGESVDVSGDVVRGIHQCDRCEQSFSSRSGLSLHLLSHVEVKMHECDECDKTFKTQGKLRVHKRIHAGQPPHQCHICDRTFGKGNTLVCHMRTHSGEKPFQCDLCDKSFTQNSALTVHKRIHSGEQPFSCELCGKNFRDKSNLRRHVRTHSGDQPFECTVCGKRFSTKDHMNTHFRIHTGDRPYHCSMCDKAFTQSSTLVGHMRTHTGELQLRCDVCGKKFKDRNSYSTHMKLHAEDSN</sequence>
<keyword evidence="5 11" id="KW-0863">Zinc-finger</keyword>
<feature type="region of interest" description="Disordered" evidence="12">
    <location>
        <begin position="257"/>
        <end position="288"/>
    </location>
</feature>
<dbReference type="SUPFAM" id="SSF57667">
    <property type="entry name" value="beta-beta-alpha zinc fingers"/>
    <property type="match status" value="4"/>
</dbReference>
<dbReference type="GO" id="GO:0005634">
    <property type="term" value="C:nucleus"/>
    <property type="evidence" value="ECO:0000318"/>
    <property type="project" value="GO_Central"/>
</dbReference>
<evidence type="ECO:0000256" key="7">
    <source>
        <dbReference type="ARBA" id="ARBA00023015"/>
    </source>
</evidence>
<dbReference type="GO" id="GO:0006357">
    <property type="term" value="P:regulation of transcription by RNA polymerase II"/>
    <property type="evidence" value="ECO:0000318"/>
    <property type="project" value="GO_Central"/>
</dbReference>
<proteinExistence type="inferred from homology"/>
<keyword evidence="6" id="KW-0862">Zinc</keyword>
<dbReference type="Gene3D" id="3.30.160.60">
    <property type="entry name" value="Classic Zinc Finger"/>
    <property type="match status" value="7"/>
</dbReference>
<dbReference type="InterPro" id="IPR050527">
    <property type="entry name" value="Snail/Krueppel_Znf"/>
</dbReference>
<dbReference type="SMART" id="SM00355">
    <property type="entry name" value="ZnF_C2H2"/>
    <property type="match status" value="8"/>
</dbReference>
<accession>A0A7M7T2H2</accession>
<dbReference type="GO" id="GO:0042802">
    <property type="term" value="F:identical protein binding"/>
    <property type="evidence" value="ECO:0007669"/>
    <property type="project" value="UniProtKB-ARBA"/>
</dbReference>
<evidence type="ECO:0000259" key="13">
    <source>
        <dbReference type="PROSITE" id="PS50157"/>
    </source>
</evidence>
<keyword evidence="9" id="KW-0804">Transcription</keyword>
<dbReference type="FunFam" id="3.30.160.60:FF:000508">
    <property type="entry name" value="Myeloid zinc finger 1"/>
    <property type="match status" value="1"/>
</dbReference>
<keyword evidence="8" id="KW-0238">DNA-binding</keyword>
<dbReference type="PANTHER" id="PTHR24388">
    <property type="entry name" value="ZINC FINGER PROTEIN"/>
    <property type="match status" value="1"/>
</dbReference>
<feature type="compositionally biased region" description="Polar residues" evidence="12">
    <location>
        <begin position="41"/>
        <end position="51"/>
    </location>
</feature>
<dbReference type="Pfam" id="PF00096">
    <property type="entry name" value="zf-C2H2"/>
    <property type="match status" value="6"/>
</dbReference>
<reference evidence="15" key="1">
    <citation type="submission" date="2015-02" db="EMBL/GenBank/DDBJ databases">
        <title>Genome sequencing for Strongylocentrotus purpuratus.</title>
        <authorList>
            <person name="Murali S."/>
            <person name="Liu Y."/>
            <person name="Vee V."/>
            <person name="English A."/>
            <person name="Wang M."/>
            <person name="Skinner E."/>
            <person name="Han Y."/>
            <person name="Muzny D.M."/>
            <person name="Worley K.C."/>
            <person name="Gibbs R.A."/>
        </authorList>
    </citation>
    <scope>NUCLEOTIDE SEQUENCE</scope>
</reference>
<evidence type="ECO:0000256" key="5">
    <source>
        <dbReference type="ARBA" id="ARBA00022771"/>
    </source>
</evidence>
<dbReference type="GO" id="GO:0003677">
    <property type="term" value="F:DNA binding"/>
    <property type="evidence" value="ECO:0007669"/>
    <property type="project" value="UniProtKB-KW"/>
</dbReference>
<dbReference type="FunFam" id="3.30.160.60:FF:003121">
    <property type="entry name" value="zinc finger protein 250"/>
    <property type="match status" value="1"/>
</dbReference>
<keyword evidence="3" id="KW-0479">Metal-binding</keyword>
<keyword evidence="4" id="KW-0677">Repeat</keyword>
<feature type="domain" description="C2H2-type" evidence="13">
    <location>
        <begin position="578"/>
        <end position="605"/>
    </location>
</feature>
<dbReference type="GO" id="GO:0008270">
    <property type="term" value="F:zinc ion binding"/>
    <property type="evidence" value="ECO:0007669"/>
    <property type="project" value="UniProtKB-KW"/>
</dbReference>
<comment type="similarity">
    <text evidence="2">Belongs to the krueppel C2H2-type zinc-finger protein family.</text>
</comment>
<feature type="domain" description="C2H2-type" evidence="13">
    <location>
        <begin position="718"/>
        <end position="745"/>
    </location>
</feature>
<feature type="domain" description="C2H2-type" evidence="13">
    <location>
        <begin position="690"/>
        <end position="717"/>
    </location>
</feature>
<evidence type="ECO:0000256" key="10">
    <source>
        <dbReference type="ARBA" id="ARBA00023242"/>
    </source>
</evidence>
<dbReference type="EnsemblMetazoa" id="XM_030993113">
    <property type="protein sequence ID" value="XP_030848973"/>
    <property type="gene ID" value="LOC115927337"/>
</dbReference>
<dbReference type="Proteomes" id="UP000007110">
    <property type="component" value="Unassembled WGS sequence"/>
</dbReference>
<keyword evidence="7" id="KW-0805">Transcription regulation</keyword>
<organism evidence="14 15">
    <name type="scientific">Strongylocentrotus purpuratus</name>
    <name type="common">Purple sea urchin</name>
    <dbReference type="NCBI Taxonomy" id="7668"/>
    <lineage>
        <taxon>Eukaryota</taxon>
        <taxon>Metazoa</taxon>
        <taxon>Echinodermata</taxon>
        <taxon>Eleutherozoa</taxon>
        <taxon>Echinozoa</taxon>
        <taxon>Echinoidea</taxon>
        <taxon>Euechinoidea</taxon>
        <taxon>Echinacea</taxon>
        <taxon>Camarodonta</taxon>
        <taxon>Echinidea</taxon>
        <taxon>Strongylocentrotidae</taxon>
        <taxon>Strongylocentrotus</taxon>
    </lineage>
</organism>
<feature type="domain" description="C2H2-type" evidence="13">
    <location>
        <begin position="662"/>
        <end position="689"/>
    </location>
</feature>
<dbReference type="PROSITE" id="PS00028">
    <property type="entry name" value="ZINC_FINGER_C2H2_1"/>
    <property type="match status" value="8"/>
</dbReference>
<dbReference type="OMA" id="CANEDKD"/>
<feature type="region of interest" description="Disordered" evidence="12">
    <location>
        <begin position="378"/>
        <end position="437"/>
    </location>
</feature>
<reference evidence="14" key="2">
    <citation type="submission" date="2021-01" db="UniProtKB">
        <authorList>
            <consortium name="EnsemblMetazoa"/>
        </authorList>
    </citation>
    <scope>IDENTIFICATION</scope>
</reference>
<evidence type="ECO:0000256" key="9">
    <source>
        <dbReference type="ARBA" id="ARBA00023163"/>
    </source>
</evidence>
<feature type="compositionally biased region" description="Basic and acidic residues" evidence="12">
    <location>
        <begin position="276"/>
        <end position="288"/>
    </location>
</feature>
<dbReference type="OrthoDB" id="654211at2759"/>
<dbReference type="FunFam" id="3.30.160.60:FF:000003">
    <property type="entry name" value="Zinc finger protein 3 homolog"/>
    <property type="match status" value="1"/>
</dbReference>
<dbReference type="InterPro" id="IPR013087">
    <property type="entry name" value="Znf_C2H2_type"/>
</dbReference>
<feature type="region of interest" description="Disordered" evidence="12">
    <location>
        <begin position="1"/>
        <end position="85"/>
    </location>
</feature>
<dbReference type="InterPro" id="IPR036236">
    <property type="entry name" value="Znf_C2H2_sf"/>
</dbReference>
<dbReference type="FunFam" id="3.30.160.60:FF:002401">
    <property type="entry name" value="zinc finger protein 39"/>
    <property type="match status" value="1"/>
</dbReference>
<keyword evidence="10" id="KW-0539">Nucleus</keyword>
<dbReference type="FunFam" id="3.30.160.60:FF:000839">
    <property type="entry name" value="Zinc finger protein 691"/>
    <property type="match status" value="1"/>
</dbReference>
<dbReference type="FunFam" id="3.30.160.60:FF:000475">
    <property type="entry name" value="zinc finger protein 32 isoform X1"/>
    <property type="match status" value="1"/>
</dbReference>
<keyword evidence="15" id="KW-1185">Reference proteome</keyword>
<evidence type="ECO:0000256" key="3">
    <source>
        <dbReference type="ARBA" id="ARBA00022723"/>
    </source>
</evidence>
<dbReference type="KEGG" id="spu:115927337"/>
<evidence type="ECO:0000256" key="11">
    <source>
        <dbReference type="PROSITE-ProRule" id="PRU00042"/>
    </source>
</evidence>
<evidence type="ECO:0000256" key="2">
    <source>
        <dbReference type="ARBA" id="ARBA00006991"/>
    </source>
</evidence>
<dbReference type="PANTHER" id="PTHR24388:SF54">
    <property type="entry name" value="PROTEIN ESCARGOT"/>
    <property type="match status" value="1"/>
</dbReference>
<feature type="compositionally biased region" description="Basic and acidic residues" evidence="12">
    <location>
        <begin position="67"/>
        <end position="85"/>
    </location>
</feature>
<comment type="subcellular location">
    <subcellularLocation>
        <location evidence="1">Nucleus</location>
    </subcellularLocation>
</comment>